<dbReference type="SUPFAM" id="SSF51215">
    <property type="entry name" value="Regulatory protein AraC"/>
    <property type="match status" value="1"/>
</dbReference>
<evidence type="ECO:0000313" key="5">
    <source>
        <dbReference type="EMBL" id="KGE19095.1"/>
    </source>
</evidence>
<dbReference type="Gene3D" id="1.10.10.60">
    <property type="entry name" value="Homeodomain-like"/>
    <property type="match status" value="2"/>
</dbReference>
<dbReference type="STRING" id="268407.PWYN_06860"/>
<dbReference type="eggNOG" id="COG2207">
    <property type="taxonomic scope" value="Bacteria"/>
</dbReference>
<dbReference type="Pfam" id="PF02311">
    <property type="entry name" value="AraC_binding"/>
    <property type="match status" value="1"/>
</dbReference>
<dbReference type="InterPro" id="IPR037923">
    <property type="entry name" value="HTH-like"/>
</dbReference>
<dbReference type="InterPro" id="IPR018060">
    <property type="entry name" value="HTH_AraC"/>
</dbReference>
<dbReference type="GO" id="GO:0043565">
    <property type="term" value="F:sequence-specific DNA binding"/>
    <property type="evidence" value="ECO:0007669"/>
    <property type="project" value="InterPro"/>
</dbReference>
<dbReference type="EMBL" id="JQCR01000002">
    <property type="protein sequence ID" value="KGE19095.1"/>
    <property type="molecule type" value="Genomic_DNA"/>
</dbReference>
<dbReference type="Gene3D" id="2.60.120.280">
    <property type="entry name" value="Regulatory protein AraC"/>
    <property type="match status" value="1"/>
</dbReference>
<dbReference type="SMART" id="SM00342">
    <property type="entry name" value="HTH_ARAC"/>
    <property type="match status" value="1"/>
</dbReference>
<accession>A0A098M965</accession>
<dbReference type="CDD" id="cd06986">
    <property type="entry name" value="cupin_MmsR-like_N"/>
    <property type="match status" value="1"/>
</dbReference>
<dbReference type="InterPro" id="IPR009057">
    <property type="entry name" value="Homeodomain-like_sf"/>
</dbReference>
<evidence type="ECO:0000256" key="2">
    <source>
        <dbReference type="ARBA" id="ARBA00023125"/>
    </source>
</evidence>
<proteinExistence type="predicted"/>
<keyword evidence="6" id="KW-1185">Reference proteome</keyword>
<dbReference type="RefSeq" id="WP_036649695.1">
    <property type="nucleotide sequence ID" value="NZ_JQCR01000002.1"/>
</dbReference>
<dbReference type="PANTHER" id="PTHR43280">
    <property type="entry name" value="ARAC-FAMILY TRANSCRIPTIONAL REGULATOR"/>
    <property type="match status" value="1"/>
</dbReference>
<sequence length="264" mass="30604">MNLDLRFINHGQEACSPNHQCGPDINEQYKIYYIHHGQGSLHSSGNSYALGPGHGFLIYPHQEATYKADESIPWTYSWIVFEGNDADDLLTRAYLSKEHPIFFAPVNSWFNTFAAQFDQTLAKENSMELASCSILYRFFSELLELSTSSVSTFKPKERYVQKAIEFIHDNYQHKIFIAEIAHIVGIDRMYLTSLFKEILNTSPQHYLHQFRMDKSIELMQNRALSISEIAHAVGYKDPLFFSKMFKKHWGICPSAYRNKKVKKV</sequence>
<comment type="caution">
    <text evidence="5">The sequence shown here is derived from an EMBL/GenBank/DDBJ whole genome shotgun (WGS) entry which is preliminary data.</text>
</comment>
<protein>
    <recommendedName>
        <fullName evidence="4">HTH araC/xylS-type domain-containing protein</fullName>
    </recommendedName>
</protein>
<dbReference type="PRINTS" id="PR00032">
    <property type="entry name" value="HTHARAC"/>
</dbReference>
<dbReference type="InterPro" id="IPR003313">
    <property type="entry name" value="AraC-bd"/>
</dbReference>
<dbReference type="InterPro" id="IPR020449">
    <property type="entry name" value="Tscrpt_reg_AraC-type_HTH"/>
</dbReference>
<evidence type="ECO:0000256" key="3">
    <source>
        <dbReference type="ARBA" id="ARBA00023163"/>
    </source>
</evidence>
<dbReference type="Pfam" id="PF12833">
    <property type="entry name" value="HTH_18"/>
    <property type="match status" value="1"/>
</dbReference>
<evidence type="ECO:0000313" key="6">
    <source>
        <dbReference type="Proteomes" id="UP000029734"/>
    </source>
</evidence>
<keyword evidence="1" id="KW-0805">Transcription regulation</keyword>
<organism evidence="5 6">
    <name type="scientific">Paenibacillus wynnii</name>
    <dbReference type="NCBI Taxonomy" id="268407"/>
    <lineage>
        <taxon>Bacteria</taxon>
        <taxon>Bacillati</taxon>
        <taxon>Bacillota</taxon>
        <taxon>Bacilli</taxon>
        <taxon>Bacillales</taxon>
        <taxon>Paenibacillaceae</taxon>
        <taxon>Paenibacillus</taxon>
    </lineage>
</organism>
<reference evidence="5 6" key="2">
    <citation type="submission" date="2014-10" db="EMBL/GenBank/DDBJ databases">
        <title>Comparative genomics of the Paenibacillus odorifer group.</title>
        <authorList>
            <person name="Tsai Y.-C."/>
            <person name="Martin N."/>
            <person name="Korlach J."/>
            <person name="Wiedmann M."/>
        </authorList>
    </citation>
    <scope>NUCLEOTIDE SEQUENCE [LARGE SCALE GENOMIC DNA]</scope>
    <source>
        <strain evidence="5 6">DSM 18334</strain>
    </source>
</reference>
<dbReference type="GO" id="GO:0003700">
    <property type="term" value="F:DNA-binding transcription factor activity"/>
    <property type="evidence" value="ECO:0007669"/>
    <property type="project" value="InterPro"/>
</dbReference>
<evidence type="ECO:0000256" key="1">
    <source>
        <dbReference type="ARBA" id="ARBA00023015"/>
    </source>
</evidence>
<feature type="domain" description="HTH araC/xylS-type" evidence="4">
    <location>
        <begin position="161"/>
        <end position="259"/>
    </location>
</feature>
<reference evidence="5 6" key="1">
    <citation type="submission" date="2014-08" db="EMBL/GenBank/DDBJ databases">
        <authorList>
            <person name="den Bakker H.C."/>
        </authorList>
    </citation>
    <scope>NUCLEOTIDE SEQUENCE [LARGE SCALE GENOMIC DNA]</scope>
    <source>
        <strain evidence="5 6">DSM 18334</strain>
    </source>
</reference>
<dbReference type="Proteomes" id="UP000029734">
    <property type="component" value="Unassembled WGS sequence"/>
</dbReference>
<keyword evidence="2" id="KW-0238">DNA-binding</keyword>
<dbReference type="SUPFAM" id="SSF46689">
    <property type="entry name" value="Homeodomain-like"/>
    <property type="match status" value="2"/>
</dbReference>
<dbReference type="PROSITE" id="PS01124">
    <property type="entry name" value="HTH_ARAC_FAMILY_2"/>
    <property type="match status" value="1"/>
</dbReference>
<dbReference type="PANTHER" id="PTHR43280:SF2">
    <property type="entry name" value="HTH-TYPE TRANSCRIPTIONAL REGULATOR EXSA"/>
    <property type="match status" value="1"/>
</dbReference>
<name>A0A098M965_9BACL</name>
<dbReference type="AlphaFoldDB" id="A0A098M965"/>
<keyword evidence="3" id="KW-0804">Transcription</keyword>
<evidence type="ECO:0000259" key="4">
    <source>
        <dbReference type="PROSITE" id="PS01124"/>
    </source>
</evidence>
<gene>
    <name evidence="5" type="ORF">PWYN_06860</name>
</gene>